<feature type="compositionally biased region" description="Polar residues" evidence="1">
    <location>
        <begin position="12"/>
        <end position="21"/>
    </location>
</feature>
<evidence type="ECO:0000313" key="3">
    <source>
        <dbReference type="Proteomes" id="UP000027002"/>
    </source>
</evidence>
<feature type="compositionally biased region" description="Low complexity" evidence="1">
    <location>
        <begin position="25"/>
        <end position="35"/>
    </location>
</feature>
<sequence length="85" mass="8938">MPMLHAPRASSDRPSLSSGPTSHDGVTGRSTVRTGGDNHNPLALMSYAMQKLNGPGQSFLHRTDNVMNVGLPFSATASDGGRCEK</sequence>
<feature type="region of interest" description="Disordered" evidence="1">
    <location>
        <begin position="1"/>
        <end position="41"/>
    </location>
</feature>
<dbReference type="Proteomes" id="UP000027002">
    <property type="component" value="Chromosome 6"/>
</dbReference>
<keyword evidence="3" id="KW-1185">Reference proteome</keyword>
<protein>
    <submittedName>
        <fullName evidence="2">Uncharacterized protein</fullName>
    </submittedName>
</protein>
<evidence type="ECO:0000313" key="2">
    <source>
        <dbReference type="EMBL" id="QUC23108.1"/>
    </source>
</evidence>
<dbReference type="GeneID" id="66068126"/>
<gene>
    <name evidence="2" type="ORF">UV8b_07349</name>
</gene>
<proteinExistence type="predicted"/>
<dbReference type="RefSeq" id="XP_043000781.1">
    <property type="nucleotide sequence ID" value="XM_043144846.1"/>
</dbReference>
<dbReference type="KEGG" id="uvi:66068126"/>
<dbReference type="AlphaFoldDB" id="A0A8E5HXG5"/>
<evidence type="ECO:0000256" key="1">
    <source>
        <dbReference type="SAM" id="MobiDB-lite"/>
    </source>
</evidence>
<name>A0A8E5HXG5_USTVR</name>
<reference evidence="2" key="1">
    <citation type="submission" date="2020-03" db="EMBL/GenBank/DDBJ databases">
        <title>A mixture of massive structural variations and highly conserved coding sequences in Ustilaginoidea virens genome.</title>
        <authorList>
            <person name="Zhang K."/>
            <person name="Zhao Z."/>
            <person name="Zhang Z."/>
            <person name="Li Y."/>
            <person name="Hsiang T."/>
            <person name="Sun W."/>
        </authorList>
    </citation>
    <scope>NUCLEOTIDE SEQUENCE</scope>
    <source>
        <strain evidence="2">UV-8b</strain>
    </source>
</reference>
<dbReference type="EMBL" id="CP072758">
    <property type="protein sequence ID" value="QUC23108.1"/>
    <property type="molecule type" value="Genomic_DNA"/>
</dbReference>
<accession>A0A8E5HXG5</accession>
<organism evidence="2 3">
    <name type="scientific">Ustilaginoidea virens</name>
    <name type="common">Rice false smut fungus</name>
    <name type="synonym">Villosiclava virens</name>
    <dbReference type="NCBI Taxonomy" id="1159556"/>
    <lineage>
        <taxon>Eukaryota</taxon>
        <taxon>Fungi</taxon>
        <taxon>Dikarya</taxon>
        <taxon>Ascomycota</taxon>
        <taxon>Pezizomycotina</taxon>
        <taxon>Sordariomycetes</taxon>
        <taxon>Hypocreomycetidae</taxon>
        <taxon>Hypocreales</taxon>
        <taxon>Clavicipitaceae</taxon>
        <taxon>Ustilaginoidea</taxon>
    </lineage>
</organism>